<evidence type="ECO:0000256" key="2">
    <source>
        <dbReference type="ARBA" id="ARBA00004704"/>
    </source>
</evidence>
<evidence type="ECO:0000256" key="6">
    <source>
        <dbReference type="ARBA" id="ARBA00022964"/>
    </source>
</evidence>
<dbReference type="InterPro" id="IPR046452">
    <property type="entry name" value="HgmA_N"/>
</dbReference>
<keyword evidence="13" id="KW-1185">Reference proteome</keyword>
<dbReference type="PANTHER" id="PTHR11056:SF0">
    <property type="entry name" value="HOMOGENTISATE 1,2-DIOXYGENASE"/>
    <property type="match status" value="1"/>
</dbReference>
<dbReference type="Pfam" id="PF20510">
    <property type="entry name" value="HgmA_N"/>
    <property type="match status" value="1"/>
</dbReference>
<dbReference type="PANTHER" id="PTHR11056">
    <property type="entry name" value="HOMOGENTISATE 1,2-DIOXYGENASE"/>
    <property type="match status" value="1"/>
</dbReference>
<protein>
    <recommendedName>
        <fullName evidence="4">homogentisate 1,2-dioxygenase</fullName>
        <ecNumber evidence="4">1.13.11.5</ecNumber>
    </recommendedName>
</protein>
<comment type="similarity">
    <text evidence="3">Belongs to the homogentisate dioxygenase family.</text>
</comment>
<keyword evidence="6" id="KW-0223">Dioxygenase</keyword>
<name>A0ABP1FRI7_9CHLO</name>
<keyword evidence="5" id="KW-0479">Metal-binding</keyword>
<dbReference type="InterPro" id="IPR005708">
    <property type="entry name" value="Homogentis_dOase"/>
</dbReference>
<evidence type="ECO:0000256" key="3">
    <source>
        <dbReference type="ARBA" id="ARBA00007757"/>
    </source>
</evidence>
<comment type="caution">
    <text evidence="12">The sequence shown here is derived from an EMBL/GenBank/DDBJ whole genome shotgun (WGS) entry which is preliminary data.</text>
</comment>
<evidence type="ECO:0000259" key="11">
    <source>
        <dbReference type="Pfam" id="PF20510"/>
    </source>
</evidence>
<feature type="domain" description="Homogentisate 1,2-dioxygenase N-terminal" evidence="11">
    <location>
        <begin position="19"/>
        <end position="291"/>
    </location>
</feature>
<reference evidence="12 13" key="1">
    <citation type="submission" date="2024-06" db="EMBL/GenBank/DDBJ databases">
        <authorList>
            <person name="Kraege A."/>
            <person name="Thomma B."/>
        </authorList>
    </citation>
    <scope>NUCLEOTIDE SEQUENCE [LARGE SCALE GENOMIC DNA]</scope>
</reference>
<dbReference type="EC" id="1.13.11.5" evidence="4"/>
<comment type="pathway">
    <text evidence="2">Amino-acid degradation; L-phenylalanine degradation; acetoacetate and fumarate from L-phenylalanine: step 4/6.</text>
</comment>
<dbReference type="EMBL" id="CAXHTA020000007">
    <property type="protein sequence ID" value="CAL5222549.1"/>
    <property type="molecule type" value="Genomic_DNA"/>
</dbReference>
<dbReference type="InterPro" id="IPR014710">
    <property type="entry name" value="RmlC-like_jellyroll"/>
</dbReference>
<dbReference type="InterPro" id="IPR011051">
    <property type="entry name" value="RmlC_Cupin_sf"/>
</dbReference>
<dbReference type="SUPFAM" id="SSF51182">
    <property type="entry name" value="RmlC-like cupins"/>
    <property type="match status" value="1"/>
</dbReference>
<evidence type="ECO:0000256" key="9">
    <source>
        <dbReference type="SAM" id="MobiDB-lite"/>
    </source>
</evidence>
<accession>A0ABP1FRI7</accession>
<evidence type="ECO:0000256" key="1">
    <source>
        <dbReference type="ARBA" id="ARBA00001962"/>
    </source>
</evidence>
<dbReference type="InterPro" id="IPR046451">
    <property type="entry name" value="HgmA_C"/>
</dbReference>
<organism evidence="12 13">
    <name type="scientific">Coccomyxa viridis</name>
    <dbReference type="NCBI Taxonomy" id="1274662"/>
    <lineage>
        <taxon>Eukaryota</taxon>
        <taxon>Viridiplantae</taxon>
        <taxon>Chlorophyta</taxon>
        <taxon>core chlorophytes</taxon>
        <taxon>Trebouxiophyceae</taxon>
        <taxon>Trebouxiophyceae incertae sedis</taxon>
        <taxon>Coccomyxaceae</taxon>
        <taxon>Coccomyxa</taxon>
    </lineage>
</organism>
<feature type="domain" description="Homogentisate 1,2-dioxygenase C-terminal" evidence="10">
    <location>
        <begin position="293"/>
        <end position="446"/>
    </location>
</feature>
<evidence type="ECO:0000256" key="4">
    <source>
        <dbReference type="ARBA" id="ARBA00013127"/>
    </source>
</evidence>
<comment type="cofactor">
    <cofactor evidence="1">
        <name>Fe cation</name>
        <dbReference type="ChEBI" id="CHEBI:24875"/>
    </cofactor>
</comment>
<feature type="region of interest" description="Disordered" evidence="9">
    <location>
        <begin position="448"/>
        <end position="467"/>
    </location>
</feature>
<evidence type="ECO:0000313" key="12">
    <source>
        <dbReference type="EMBL" id="CAL5222549.1"/>
    </source>
</evidence>
<sequence length="467" mass="51326">MVGPGVPKEYMRSTEEALQYQTGFANEFQSEALPGALPAHNNPQVCPYGLYAEQLSGTSFTSPRRQNFRSWLYRIRPSVNNSRFKPAEGIDPAKFGASADPAHSELTPNQLRWQPFSVPEEPVDFAHGLTTICMSGSPASKQGYAMHMYAASTSMTDCSFCNADGDFLIVPQLGALKIQTEFGIMVVSPGEICVIQCGMRFSVALVHGTARGYMLEVYGSHFVLPDLGPVGANGLAAPRDFQTPVAHFEDRECGFTVLHKLCGQVFQAQQNHSPFDVVAWHGNYAPYKYDLARYCPVNTVAFDHADPSIFTVLTCPSHIPGTATADFVVFPPRWTVADHTFRPPYYHRNVMTEFMGLINGTYEAKQGGFVPGGASLHVCMTPHGPDTATFESAIAKDSTRPEHLPADALAFMFEVSHIPRIMKHALHCQELEDDYQECWSGLKSHFKASQGPKGQQVLHANGSNHTS</sequence>
<dbReference type="Gene3D" id="2.60.120.10">
    <property type="entry name" value="Jelly Rolls"/>
    <property type="match status" value="1"/>
</dbReference>
<dbReference type="Pfam" id="PF04209">
    <property type="entry name" value="HgmA_C"/>
    <property type="match status" value="1"/>
</dbReference>
<keyword evidence="7" id="KW-0560">Oxidoreductase</keyword>
<dbReference type="CDD" id="cd07000">
    <property type="entry name" value="cupin_HGO_N"/>
    <property type="match status" value="1"/>
</dbReference>
<keyword evidence="8" id="KW-0408">Iron</keyword>
<evidence type="ECO:0000256" key="8">
    <source>
        <dbReference type="ARBA" id="ARBA00023004"/>
    </source>
</evidence>
<proteinExistence type="inferred from homology"/>
<evidence type="ECO:0000256" key="7">
    <source>
        <dbReference type="ARBA" id="ARBA00023002"/>
    </source>
</evidence>
<evidence type="ECO:0000313" key="13">
    <source>
        <dbReference type="Proteomes" id="UP001497392"/>
    </source>
</evidence>
<dbReference type="Proteomes" id="UP001497392">
    <property type="component" value="Unassembled WGS sequence"/>
</dbReference>
<gene>
    <name evidence="12" type="primary">g4929</name>
    <name evidence="12" type="ORF">VP750_LOCUS4208</name>
</gene>
<evidence type="ECO:0000256" key="5">
    <source>
        <dbReference type="ARBA" id="ARBA00022723"/>
    </source>
</evidence>
<dbReference type="NCBIfam" id="TIGR01015">
    <property type="entry name" value="hmgA"/>
    <property type="match status" value="1"/>
</dbReference>
<evidence type="ECO:0000259" key="10">
    <source>
        <dbReference type="Pfam" id="PF04209"/>
    </source>
</evidence>